<dbReference type="AlphaFoldDB" id="A0ABD5MQ34"/>
<dbReference type="PANTHER" id="PTHR34236">
    <property type="entry name" value="DIMETHYL SULFOXIDE REDUCTASE TRANSCRIPTIONAL ACTIVATOR"/>
    <property type="match status" value="1"/>
</dbReference>
<dbReference type="PROSITE" id="PS50113">
    <property type="entry name" value="PAC"/>
    <property type="match status" value="1"/>
</dbReference>
<dbReference type="InterPro" id="IPR003018">
    <property type="entry name" value="GAF"/>
</dbReference>
<comment type="caution">
    <text evidence="5">The sequence shown here is derived from an EMBL/GenBank/DDBJ whole genome shotgun (WGS) entry which is preliminary data.</text>
</comment>
<reference evidence="5" key="1">
    <citation type="submission" date="2024-09" db="EMBL/GenBank/DDBJ databases">
        <authorList>
            <person name="Sun Q."/>
        </authorList>
    </citation>
    <scope>NUCLEOTIDE SEQUENCE [LARGE SCALE GENOMIC DNA]</scope>
    <source>
        <strain evidence="5">JCM 31273</strain>
    </source>
</reference>
<name>A0ABD5MQ34_9EURY</name>
<sequence length="786" mass="85913">MGPQPLSEVQRETLASFPGRGHPLTASEVANRTGVGRRAAYDRLRRLAEAGHLETKKVGSGGRVWWRPPAPEGPRSDADRAAERSGTIESIESDRGATRHQYRTLVEQFPNGVLALVDRDMRYTTFGGTLEGETDVTPDALVGEPLREALPDEVADAVVPGYERALDGEASEYEAAIDDHVYRFHFYPVRDDDGEVFEALGMSQAVTERVEYQRELEERVRQQEAVAALGRHALEADDLDDLFATAARVVAETLDNDYCTVLDLDDESGELRVRQGVGWDDGVVGSATVSALEDGSQAAYTLCTSEPVVVEDFREESRFDAPELLTSHGVRSGISTVIGPPESPWGILGTHDTEPATRSDHDAAFVRAVANVLASSIDRARHERELDRQRDQLVALDSVSRVVRDITEAVIDRSTRAEIETAVCERLAASESYLFAWIGDADAASREILPRAEAGVEGYLDGTWVSIDPDDEHGQGPTGRAYRTRTIQTTDHAAADPRQEPWADQVETYGYRSSAAIPIVHGGTVYGVLNVYTERREAFVGREREVIGKLGQVVGHAIAAVERKRALLGDEVVELSFLVEDVFAPTGIDAAPDPFRFDDAVPLGDDEFVVFGRTTAAGVETLETLVDSHSLYQDLRVRSADDGLRFELSVADLPVLSAIASHGGSIEDAVIEDGDYRLTVRLSPSTDARRVIDAMRETYPDVRLVKRRQMTRAGTDGSATAVAPIDSLSDRQRAALSAAYHAGYFEWPRDATAEEVASSLDIARSTLHRHLRTCQRTVFAAAFEGG</sequence>
<dbReference type="Pfam" id="PF08448">
    <property type="entry name" value="PAS_4"/>
    <property type="match status" value="1"/>
</dbReference>
<dbReference type="InterPro" id="IPR007050">
    <property type="entry name" value="HTH_bacterioopsin"/>
</dbReference>
<evidence type="ECO:0000256" key="1">
    <source>
        <dbReference type="ARBA" id="ARBA00023015"/>
    </source>
</evidence>
<dbReference type="Proteomes" id="UP001589595">
    <property type="component" value="Unassembled WGS sequence"/>
</dbReference>
<organism evidence="5 6">
    <name type="scientific">Halobaculum roseum</name>
    <dbReference type="NCBI Taxonomy" id="2175149"/>
    <lineage>
        <taxon>Archaea</taxon>
        <taxon>Methanobacteriati</taxon>
        <taxon>Methanobacteriota</taxon>
        <taxon>Stenosarchaea group</taxon>
        <taxon>Halobacteria</taxon>
        <taxon>Halobacteriales</taxon>
        <taxon>Haloferacaceae</taxon>
        <taxon>Halobaculum</taxon>
    </lineage>
</organism>
<dbReference type="Pfam" id="PF01590">
    <property type="entry name" value="GAF"/>
    <property type="match status" value="1"/>
</dbReference>
<dbReference type="RefSeq" id="WP_222923056.1">
    <property type="nucleotide sequence ID" value="NZ_CP082286.1"/>
</dbReference>
<dbReference type="SMART" id="SM00065">
    <property type="entry name" value="GAF"/>
    <property type="match status" value="2"/>
</dbReference>
<protein>
    <submittedName>
        <fullName evidence="5">Bacterio-opsin activator domain-containing protein</fullName>
    </submittedName>
</protein>
<dbReference type="InterPro" id="IPR029016">
    <property type="entry name" value="GAF-like_dom_sf"/>
</dbReference>
<dbReference type="InterPro" id="IPR036390">
    <property type="entry name" value="WH_DNA-bd_sf"/>
</dbReference>
<evidence type="ECO:0000256" key="2">
    <source>
        <dbReference type="ARBA" id="ARBA00023163"/>
    </source>
</evidence>
<keyword evidence="6" id="KW-1185">Reference proteome</keyword>
<feature type="region of interest" description="Disordered" evidence="3">
    <location>
        <begin position="1"/>
        <end position="31"/>
    </location>
</feature>
<feature type="region of interest" description="Disordered" evidence="3">
    <location>
        <begin position="59"/>
        <end position="87"/>
    </location>
</feature>
<dbReference type="Gene3D" id="3.30.450.40">
    <property type="match status" value="2"/>
</dbReference>
<dbReference type="SUPFAM" id="SSF55785">
    <property type="entry name" value="PYP-like sensor domain (PAS domain)"/>
    <property type="match status" value="1"/>
</dbReference>
<dbReference type="SUPFAM" id="SSF55781">
    <property type="entry name" value="GAF domain-like"/>
    <property type="match status" value="2"/>
</dbReference>
<dbReference type="Pfam" id="PF15915">
    <property type="entry name" value="BAT"/>
    <property type="match status" value="1"/>
</dbReference>
<feature type="compositionally biased region" description="Basic and acidic residues" evidence="3">
    <location>
        <begin position="74"/>
        <end position="83"/>
    </location>
</feature>
<evidence type="ECO:0000313" key="6">
    <source>
        <dbReference type="Proteomes" id="UP001589595"/>
    </source>
</evidence>
<gene>
    <name evidence="5" type="ORF">ACFFOL_12100</name>
</gene>
<accession>A0ABD5MQ34</accession>
<dbReference type="EMBL" id="JBHMAJ010000007">
    <property type="protein sequence ID" value="MFB9824904.1"/>
    <property type="molecule type" value="Genomic_DNA"/>
</dbReference>
<evidence type="ECO:0000313" key="5">
    <source>
        <dbReference type="EMBL" id="MFB9824904.1"/>
    </source>
</evidence>
<dbReference type="Gene3D" id="3.30.450.20">
    <property type="entry name" value="PAS domain"/>
    <property type="match status" value="1"/>
</dbReference>
<proteinExistence type="predicted"/>
<evidence type="ECO:0000259" key="4">
    <source>
        <dbReference type="PROSITE" id="PS50113"/>
    </source>
</evidence>
<dbReference type="PANTHER" id="PTHR34236:SF1">
    <property type="entry name" value="DIMETHYL SULFOXIDE REDUCTASE TRANSCRIPTIONAL ACTIVATOR"/>
    <property type="match status" value="1"/>
</dbReference>
<dbReference type="InterPro" id="IPR031803">
    <property type="entry name" value="BAT_GAF/HTH-assoc"/>
</dbReference>
<dbReference type="GeneID" id="67210454"/>
<dbReference type="InterPro" id="IPR000700">
    <property type="entry name" value="PAS-assoc_C"/>
</dbReference>
<feature type="domain" description="PAC" evidence="4">
    <location>
        <begin position="166"/>
        <end position="218"/>
    </location>
</feature>
<dbReference type="Pfam" id="PF04967">
    <property type="entry name" value="HTH_10"/>
    <property type="match status" value="1"/>
</dbReference>
<dbReference type="Pfam" id="PF13185">
    <property type="entry name" value="GAF_2"/>
    <property type="match status" value="1"/>
</dbReference>
<dbReference type="InterPro" id="IPR013656">
    <property type="entry name" value="PAS_4"/>
</dbReference>
<keyword evidence="2" id="KW-0804">Transcription</keyword>
<dbReference type="SUPFAM" id="SSF46785">
    <property type="entry name" value="Winged helix' DNA-binding domain"/>
    <property type="match status" value="1"/>
</dbReference>
<dbReference type="InterPro" id="IPR035965">
    <property type="entry name" value="PAS-like_dom_sf"/>
</dbReference>
<keyword evidence="1" id="KW-0805">Transcription regulation</keyword>
<evidence type="ECO:0000256" key="3">
    <source>
        <dbReference type="SAM" id="MobiDB-lite"/>
    </source>
</evidence>